<feature type="non-terminal residue" evidence="3">
    <location>
        <position position="619"/>
    </location>
</feature>
<sequence length="619" mass="69238">MVTVDEISASTSSTNREEAQVAVDETRALNPVDSCVAEPLGLVDESQSSGEPTSIPSSPVRPLHRSRIKVIGPRHPTLITADITPANILPYSRRAGALVTIAPDAPQTYKKAVEGSDKQAWLESISKELQSMERLKVWDVVELDPSYKLVGTTWVFKLKQNHLNKVVEHKARLCAQGFTQVQGVDFEKTYSPTGRLNSLRTLIAFAATTGLQFHQVDVKSAFLNAPLSETVFLSIPQGLCHDRRKTCLRLNKAIYGLKQAPLAWYQRLKDWLVKKGFTSCILDPCVFYRKGKHPIWLYVHVDDIAIFGKFVDDFKSEIAEDFEIKDIGIADLMLGVKIGQDENHLSLDQQHFTDSLLHLYGMDNCKPVSTPLVPNQHLLASTDKEEAEFKALGINYRSAIGSINYLSTATQPDLSFAVSSLSQFLERPGIQHWKAFLHVLRYLRGTDDLGLVYSRSHQPGIRAYSDADWGNCRKTHRSITGYLTTFNDCLVLWKTRKEPAVSLSTSEAEYKSLCDLTSKLLWLCQWCEEAGLLLDFSPIPVHEDNQGCISTANGDSSINGKHMKHVDIQLHFVKEAIKTSRIRLVYTPTNDMLADFLTKSTPRTALCRALKLLGVVRLG</sequence>
<evidence type="ECO:0000313" key="3">
    <source>
        <dbReference type="EMBL" id="MBW0537361.1"/>
    </source>
</evidence>
<feature type="compositionally biased region" description="Polar residues" evidence="1">
    <location>
        <begin position="45"/>
        <end position="57"/>
    </location>
</feature>
<evidence type="ECO:0000256" key="1">
    <source>
        <dbReference type="SAM" id="MobiDB-lite"/>
    </source>
</evidence>
<dbReference type="PANTHER" id="PTHR11439">
    <property type="entry name" value="GAG-POL-RELATED RETROTRANSPOSON"/>
    <property type="match status" value="1"/>
</dbReference>
<dbReference type="InterPro" id="IPR013103">
    <property type="entry name" value="RVT_2"/>
</dbReference>
<gene>
    <name evidence="3" type="ORF">O181_077076</name>
</gene>
<dbReference type="Pfam" id="PF07727">
    <property type="entry name" value="RVT_2"/>
    <property type="match status" value="1"/>
</dbReference>
<evidence type="ECO:0000313" key="4">
    <source>
        <dbReference type="Proteomes" id="UP000765509"/>
    </source>
</evidence>
<dbReference type="Proteomes" id="UP000765509">
    <property type="component" value="Unassembled WGS sequence"/>
</dbReference>
<dbReference type="InterPro" id="IPR043502">
    <property type="entry name" value="DNA/RNA_pol_sf"/>
</dbReference>
<evidence type="ECO:0000259" key="2">
    <source>
        <dbReference type="Pfam" id="PF07727"/>
    </source>
</evidence>
<organism evidence="3 4">
    <name type="scientific">Austropuccinia psidii MF-1</name>
    <dbReference type="NCBI Taxonomy" id="1389203"/>
    <lineage>
        <taxon>Eukaryota</taxon>
        <taxon>Fungi</taxon>
        <taxon>Dikarya</taxon>
        <taxon>Basidiomycota</taxon>
        <taxon>Pucciniomycotina</taxon>
        <taxon>Pucciniomycetes</taxon>
        <taxon>Pucciniales</taxon>
        <taxon>Sphaerophragmiaceae</taxon>
        <taxon>Austropuccinia</taxon>
    </lineage>
</organism>
<keyword evidence="4" id="KW-1185">Reference proteome</keyword>
<accession>A0A9Q3FBM6</accession>
<protein>
    <recommendedName>
        <fullName evidence="2">Reverse transcriptase Ty1/copia-type domain-containing protein</fullName>
    </recommendedName>
</protein>
<name>A0A9Q3FBM6_9BASI</name>
<feature type="domain" description="Reverse transcriptase Ty1/copia-type" evidence="2">
    <location>
        <begin position="136"/>
        <end position="373"/>
    </location>
</feature>
<dbReference type="SUPFAM" id="SSF56672">
    <property type="entry name" value="DNA/RNA polymerases"/>
    <property type="match status" value="1"/>
</dbReference>
<reference evidence="3" key="1">
    <citation type="submission" date="2021-03" db="EMBL/GenBank/DDBJ databases">
        <title>Draft genome sequence of rust myrtle Austropuccinia psidii MF-1, a brazilian biotype.</title>
        <authorList>
            <person name="Quecine M.C."/>
            <person name="Pachon D.M.R."/>
            <person name="Bonatelli M.L."/>
            <person name="Correr F.H."/>
            <person name="Franceschini L.M."/>
            <person name="Leite T.F."/>
            <person name="Margarido G.R.A."/>
            <person name="Almeida C.A."/>
            <person name="Ferrarezi J.A."/>
            <person name="Labate C.A."/>
        </authorList>
    </citation>
    <scope>NUCLEOTIDE SEQUENCE</scope>
    <source>
        <strain evidence="3">MF-1</strain>
    </source>
</reference>
<dbReference type="CDD" id="cd09272">
    <property type="entry name" value="RNase_HI_RT_Ty1"/>
    <property type="match status" value="1"/>
</dbReference>
<dbReference type="AlphaFoldDB" id="A0A9Q3FBM6"/>
<proteinExistence type="predicted"/>
<feature type="region of interest" description="Disordered" evidence="1">
    <location>
        <begin position="43"/>
        <end position="62"/>
    </location>
</feature>
<dbReference type="EMBL" id="AVOT02041973">
    <property type="protein sequence ID" value="MBW0537361.1"/>
    <property type="molecule type" value="Genomic_DNA"/>
</dbReference>
<comment type="caution">
    <text evidence="3">The sequence shown here is derived from an EMBL/GenBank/DDBJ whole genome shotgun (WGS) entry which is preliminary data.</text>
</comment>
<dbReference type="PANTHER" id="PTHR11439:SF467">
    <property type="entry name" value="INTEGRASE CATALYTIC DOMAIN-CONTAINING PROTEIN"/>
    <property type="match status" value="1"/>
</dbReference>
<dbReference type="OrthoDB" id="4069911at2759"/>